<comment type="caution">
    <text evidence="1">The sequence shown here is derived from an EMBL/GenBank/DDBJ whole genome shotgun (WGS) entry which is preliminary data.</text>
</comment>
<reference evidence="1" key="1">
    <citation type="journal article" date="2022" name="bioRxiv">
        <title>Sequencing and chromosome-scale assembly of the giantPleurodeles waltlgenome.</title>
        <authorList>
            <person name="Brown T."/>
            <person name="Elewa A."/>
            <person name="Iarovenko S."/>
            <person name="Subramanian E."/>
            <person name="Araus A.J."/>
            <person name="Petzold A."/>
            <person name="Susuki M."/>
            <person name="Suzuki K.-i.T."/>
            <person name="Hayashi T."/>
            <person name="Toyoda A."/>
            <person name="Oliveira C."/>
            <person name="Osipova E."/>
            <person name="Leigh N.D."/>
            <person name="Simon A."/>
            <person name="Yun M.H."/>
        </authorList>
    </citation>
    <scope>NUCLEOTIDE SEQUENCE</scope>
    <source>
        <strain evidence="1">20211129_DDA</strain>
        <tissue evidence="1">Liver</tissue>
    </source>
</reference>
<dbReference type="AlphaFoldDB" id="A0AAV7WZM8"/>
<evidence type="ECO:0000313" key="2">
    <source>
        <dbReference type="Proteomes" id="UP001066276"/>
    </source>
</evidence>
<dbReference type="Proteomes" id="UP001066276">
    <property type="component" value="Chromosome 1_1"/>
</dbReference>
<accession>A0AAV7WZM8</accession>
<proteinExistence type="predicted"/>
<sequence length="86" mass="9937">MLHMILDPDSKDKELIADIGNSMEVELEKKFPKVLCEQLGKLKGFEHETVLEENAQPKMHKLRPVPIMVREEVSDELEKLVQIDVI</sequence>
<organism evidence="1 2">
    <name type="scientific">Pleurodeles waltl</name>
    <name type="common">Iberian ribbed newt</name>
    <dbReference type="NCBI Taxonomy" id="8319"/>
    <lineage>
        <taxon>Eukaryota</taxon>
        <taxon>Metazoa</taxon>
        <taxon>Chordata</taxon>
        <taxon>Craniata</taxon>
        <taxon>Vertebrata</taxon>
        <taxon>Euteleostomi</taxon>
        <taxon>Amphibia</taxon>
        <taxon>Batrachia</taxon>
        <taxon>Caudata</taxon>
        <taxon>Salamandroidea</taxon>
        <taxon>Salamandridae</taxon>
        <taxon>Pleurodelinae</taxon>
        <taxon>Pleurodeles</taxon>
    </lineage>
</organism>
<evidence type="ECO:0000313" key="1">
    <source>
        <dbReference type="EMBL" id="KAJ1218230.1"/>
    </source>
</evidence>
<gene>
    <name evidence="1" type="ORF">NDU88_005813</name>
</gene>
<name>A0AAV7WZM8_PLEWA</name>
<dbReference type="EMBL" id="JANPWB010000001">
    <property type="protein sequence ID" value="KAJ1218230.1"/>
    <property type="molecule type" value="Genomic_DNA"/>
</dbReference>
<protein>
    <submittedName>
        <fullName evidence="1">Uncharacterized protein</fullName>
    </submittedName>
</protein>
<keyword evidence="2" id="KW-1185">Reference proteome</keyword>